<proteinExistence type="inferred from homology"/>
<dbReference type="AlphaFoldDB" id="A0A8J7TM84"/>
<dbReference type="InterPro" id="IPR020904">
    <property type="entry name" value="Sc_DH/Rdtase_CS"/>
</dbReference>
<evidence type="ECO:0000313" key="5">
    <source>
        <dbReference type="EMBL" id="MBN8661870.1"/>
    </source>
</evidence>
<dbReference type="InterPro" id="IPR050259">
    <property type="entry name" value="SDR"/>
</dbReference>
<accession>A0A8J7TM84</accession>
<dbReference type="InterPro" id="IPR057326">
    <property type="entry name" value="KR_dom"/>
</dbReference>
<dbReference type="Gene3D" id="3.40.50.720">
    <property type="entry name" value="NAD(P)-binding Rossmann-like Domain"/>
    <property type="match status" value="1"/>
</dbReference>
<organism evidence="5 6">
    <name type="scientific">Candidatus Obscuribacter phosphatis</name>
    <dbReference type="NCBI Taxonomy" id="1906157"/>
    <lineage>
        <taxon>Bacteria</taxon>
        <taxon>Bacillati</taxon>
        <taxon>Candidatus Melainabacteria</taxon>
        <taxon>Candidatus Obscuribacterales</taxon>
        <taxon>Candidatus Obscuribacteraceae</taxon>
        <taxon>Candidatus Obscuribacter</taxon>
    </lineage>
</organism>
<protein>
    <submittedName>
        <fullName evidence="5">SDR family oxidoreductase</fullName>
    </submittedName>
</protein>
<evidence type="ECO:0000259" key="4">
    <source>
        <dbReference type="SMART" id="SM00822"/>
    </source>
</evidence>
<dbReference type="Pfam" id="PF00106">
    <property type="entry name" value="adh_short"/>
    <property type="match status" value="1"/>
</dbReference>
<dbReference type="PRINTS" id="PR00080">
    <property type="entry name" value="SDRFAMILY"/>
</dbReference>
<dbReference type="PANTHER" id="PTHR42879">
    <property type="entry name" value="3-OXOACYL-(ACYL-CARRIER-PROTEIN) REDUCTASE"/>
    <property type="match status" value="1"/>
</dbReference>
<dbReference type="CDD" id="cd05233">
    <property type="entry name" value="SDR_c"/>
    <property type="match status" value="1"/>
</dbReference>
<dbReference type="PROSITE" id="PS00061">
    <property type="entry name" value="ADH_SHORT"/>
    <property type="match status" value="1"/>
</dbReference>
<dbReference type="InterPro" id="IPR002347">
    <property type="entry name" value="SDR_fam"/>
</dbReference>
<comment type="similarity">
    <text evidence="1 3">Belongs to the short-chain dehydrogenases/reductases (SDR) family.</text>
</comment>
<dbReference type="FunFam" id="3.40.50.720:FF:000084">
    <property type="entry name" value="Short-chain dehydrogenase reductase"/>
    <property type="match status" value="1"/>
</dbReference>
<dbReference type="GO" id="GO:0016491">
    <property type="term" value="F:oxidoreductase activity"/>
    <property type="evidence" value="ECO:0007669"/>
    <property type="project" value="UniProtKB-KW"/>
</dbReference>
<dbReference type="GO" id="GO:0032787">
    <property type="term" value="P:monocarboxylic acid metabolic process"/>
    <property type="evidence" value="ECO:0007669"/>
    <property type="project" value="UniProtKB-ARBA"/>
</dbReference>
<keyword evidence="2" id="KW-0560">Oxidoreductase</keyword>
<dbReference type="SMART" id="SM00822">
    <property type="entry name" value="PKS_KR"/>
    <property type="match status" value="1"/>
</dbReference>
<dbReference type="EMBL" id="JAFLCK010000026">
    <property type="protein sequence ID" value="MBN8661870.1"/>
    <property type="molecule type" value="Genomic_DNA"/>
</dbReference>
<dbReference type="SUPFAM" id="SSF51735">
    <property type="entry name" value="NAD(P)-binding Rossmann-fold domains"/>
    <property type="match status" value="1"/>
</dbReference>
<reference evidence="5" key="1">
    <citation type="submission" date="2021-02" db="EMBL/GenBank/DDBJ databases">
        <title>Genome-Resolved Metagenomics of a Microbial Community Performing Photosynthetic Biological Nutrient Removal.</title>
        <authorList>
            <person name="Mcdaniel E.A."/>
        </authorList>
    </citation>
    <scope>NUCLEOTIDE SEQUENCE</scope>
    <source>
        <strain evidence="5">UWPOB_OBS1</strain>
    </source>
</reference>
<evidence type="ECO:0000256" key="3">
    <source>
        <dbReference type="RuleBase" id="RU000363"/>
    </source>
</evidence>
<name>A0A8J7TM84_9BACT</name>
<dbReference type="InterPro" id="IPR036291">
    <property type="entry name" value="NAD(P)-bd_dom_sf"/>
</dbReference>
<dbReference type="PANTHER" id="PTHR42879:SF2">
    <property type="entry name" value="3-OXOACYL-[ACYL-CARRIER-PROTEIN] REDUCTASE FABG"/>
    <property type="match status" value="1"/>
</dbReference>
<gene>
    <name evidence="5" type="ORF">J0M35_16000</name>
</gene>
<comment type="caution">
    <text evidence="5">The sequence shown here is derived from an EMBL/GenBank/DDBJ whole genome shotgun (WGS) entry which is preliminary data.</text>
</comment>
<sequence>MILENSSGALFADDIFKNRNVFLSGASRGIGRAVALAFARYGANLYLVAKDAERLKKFSEEIASIYTLGGTSRVIRYRACDFAQLEDVEAMLEEAKQEMPFHIVVNNAGIYQTEALAGHSLTSWRRLFDINLNAAMLIMSHLLPSMIERKAGRIINISSISGSKAEAWGSAYSAAKFALNGLTQAAALENARFGITINAVCPGWVLTDLAQEQIGSGEWQALNGLPADQSMELTRLSVPQERFLSADEIASTVLFLASDQAQGITGQAINICGGLSL</sequence>
<dbReference type="Proteomes" id="UP000664277">
    <property type="component" value="Unassembled WGS sequence"/>
</dbReference>
<feature type="domain" description="Ketoreductase" evidence="4">
    <location>
        <begin position="19"/>
        <end position="204"/>
    </location>
</feature>
<dbReference type="PRINTS" id="PR00081">
    <property type="entry name" value="GDHRDH"/>
</dbReference>
<evidence type="ECO:0000313" key="6">
    <source>
        <dbReference type="Proteomes" id="UP000664277"/>
    </source>
</evidence>
<evidence type="ECO:0000256" key="2">
    <source>
        <dbReference type="ARBA" id="ARBA00023002"/>
    </source>
</evidence>
<evidence type="ECO:0000256" key="1">
    <source>
        <dbReference type="ARBA" id="ARBA00006484"/>
    </source>
</evidence>